<proteinExistence type="predicted"/>
<evidence type="ECO:0000313" key="2">
    <source>
        <dbReference type="EMBL" id="VEL15231.1"/>
    </source>
</evidence>
<protein>
    <submittedName>
        <fullName evidence="2">Uncharacterized protein</fullName>
    </submittedName>
</protein>
<organism evidence="2 3">
    <name type="scientific">Protopolystoma xenopodis</name>
    <dbReference type="NCBI Taxonomy" id="117903"/>
    <lineage>
        <taxon>Eukaryota</taxon>
        <taxon>Metazoa</taxon>
        <taxon>Spiralia</taxon>
        <taxon>Lophotrochozoa</taxon>
        <taxon>Platyhelminthes</taxon>
        <taxon>Monogenea</taxon>
        <taxon>Polyopisthocotylea</taxon>
        <taxon>Polystomatidea</taxon>
        <taxon>Polystomatidae</taxon>
        <taxon>Protopolystoma</taxon>
    </lineage>
</organism>
<reference evidence="2" key="1">
    <citation type="submission" date="2018-11" db="EMBL/GenBank/DDBJ databases">
        <authorList>
            <consortium name="Pathogen Informatics"/>
        </authorList>
    </citation>
    <scope>NUCLEOTIDE SEQUENCE</scope>
</reference>
<comment type="caution">
    <text evidence="2">The sequence shown here is derived from an EMBL/GenBank/DDBJ whole genome shotgun (WGS) entry which is preliminary data.</text>
</comment>
<dbReference type="Proteomes" id="UP000784294">
    <property type="component" value="Unassembled WGS sequence"/>
</dbReference>
<accession>A0A448WMH8</accession>
<keyword evidence="3" id="KW-1185">Reference proteome</keyword>
<name>A0A448WMH8_9PLAT</name>
<feature type="compositionally biased region" description="Polar residues" evidence="1">
    <location>
        <begin position="1"/>
        <end position="14"/>
    </location>
</feature>
<dbReference type="EMBL" id="CAAALY010023899">
    <property type="protein sequence ID" value="VEL15231.1"/>
    <property type="molecule type" value="Genomic_DNA"/>
</dbReference>
<evidence type="ECO:0000256" key="1">
    <source>
        <dbReference type="SAM" id="MobiDB-lite"/>
    </source>
</evidence>
<dbReference type="AlphaFoldDB" id="A0A448WMH8"/>
<evidence type="ECO:0000313" key="3">
    <source>
        <dbReference type="Proteomes" id="UP000784294"/>
    </source>
</evidence>
<sequence>MPHSTNAISMQSTERVPEASLAEASDTMEVKRQDRVNLRATRSPDRLAEELISSRTTLEHCLKSHSKVNKENKLLNAYIKIINLLKE</sequence>
<gene>
    <name evidence="2" type="ORF">PXEA_LOCUS8671</name>
</gene>
<feature type="region of interest" description="Disordered" evidence="1">
    <location>
        <begin position="1"/>
        <end position="33"/>
    </location>
</feature>